<evidence type="ECO:0000256" key="4">
    <source>
        <dbReference type="ARBA" id="ARBA00023163"/>
    </source>
</evidence>
<proteinExistence type="inferred from homology"/>
<keyword evidence="7" id="KW-1185">Reference proteome</keyword>
<accession>A0A1Q9LMM6</accession>
<dbReference type="Proteomes" id="UP000186040">
    <property type="component" value="Unassembled WGS sequence"/>
</dbReference>
<dbReference type="GO" id="GO:0003677">
    <property type="term" value="F:DNA binding"/>
    <property type="evidence" value="ECO:0007669"/>
    <property type="project" value="UniProtKB-KW"/>
</dbReference>
<dbReference type="InterPro" id="IPR036388">
    <property type="entry name" value="WH-like_DNA-bd_sf"/>
</dbReference>
<dbReference type="PANTHER" id="PTHR30346:SF28">
    <property type="entry name" value="HTH-TYPE TRANSCRIPTIONAL REGULATOR CYNR"/>
    <property type="match status" value="1"/>
</dbReference>
<reference evidence="6 7" key="1">
    <citation type="submission" date="2016-10" db="EMBL/GenBank/DDBJ databases">
        <title>The Draft Genome Sequence of Actinokineospora bangkokensis 44EHWT reveals the biosynthetic pathway of antifungal compounds Thailandins with unusual extender unit butylmalonyl-CoA.</title>
        <authorList>
            <person name="Greule A."/>
            <person name="Intra B."/>
            <person name="Flemming S."/>
            <person name="Rommel M.G."/>
            <person name="Panbangred W."/>
            <person name="Bechthold A."/>
        </authorList>
    </citation>
    <scope>NUCLEOTIDE SEQUENCE [LARGE SCALE GENOMIC DNA]</scope>
    <source>
        <strain evidence="6 7">44EHW</strain>
    </source>
</reference>
<feature type="domain" description="HTH lysR-type" evidence="5">
    <location>
        <begin position="3"/>
        <end position="60"/>
    </location>
</feature>
<keyword evidence="3" id="KW-0238">DNA-binding</keyword>
<keyword evidence="4" id="KW-0804">Transcription</keyword>
<name>A0A1Q9LMM6_9PSEU</name>
<comment type="similarity">
    <text evidence="1">Belongs to the LysR transcriptional regulatory family.</text>
</comment>
<evidence type="ECO:0000256" key="3">
    <source>
        <dbReference type="ARBA" id="ARBA00023125"/>
    </source>
</evidence>
<dbReference type="InterPro" id="IPR005119">
    <property type="entry name" value="LysR_subst-bd"/>
</dbReference>
<dbReference type="GO" id="GO:0003700">
    <property type="term" value="F:DNA-binding transcription factor activity"/>
    <property type="evidence" value="ECO:0007669"/>
    <property type="project" value="InterPro"/>
</dbReference>
<dbReference type="CDD" id="cd08414">
    <property type="entry name" value="PBP2_LTTR_aromatics_like"/>
    <property type="match status" value="1"/>
</dbReference>
<comment type="caution">
    <text evidence="6">The sequence shown here is derived from an EMBL/GenBank/DDBJ whole genome shotgun (WGS) entry which is preliminary data.</text>
</comment>
<keyword evidence="2" id="KW-0805">Transcription regulation</keyword>
<dbReference type="InterPro" id="IPR036390">
    <property type="entry name" value="WH_DNA-bd_sf"/>
</dbReference>
<dbReference type="PROSITE" id="PS50931">
    <property type="entry name" value="HTH_LYSR"/>
    <property type="match status" value="1"/>
</dbReference>
<sequence>MLVELRTVRYFLALAEERHFGRAAERAHVAQPALSQQIKQLEAELGARLFERSTRRVEVTEAGQRFLRHARRVVDAVDRAVDDMAALAAGSVGRVSVGFVGTATYDVLPRLSHLVRTELPGVDLRVRGELLTPDLLDGLVAGEYDLVLVRPSPRALPAVRQEPLRSERLVAVLPAAHPLAGDDDLDLARLAGEAFVVHPSGDRSSMHRRVLDACAAAGFQPQVHEVGETATLAVLVAAGLGVALVPEPVRSLGLHGVRYVPLRDPLSIDLLLARSTERTSAAVDRVARLIRAATAGGTRDSVGGPTPPTEEQP</sequence>
<dbReference type="InterPro" id="IPR000847">
    <property type="entry name" value="LysR_HTH_N"/>
</dbReference>
<gene>
    <name evidence="6" type="ORF">BJP25_17580</name>
</gene>
<dbReference type="Gene3D" id="3.40.190.10">
    <property type="entry name" value="Periplasmic binding protein-like II"/>
    <property type="match status" value="2"/>
</dbReference>
<dbReference type="SUPFAM" id="SSF46785">
    <property type="entry name" value="Winged helix' DNA-binding domain"/>
    <property type="match status" value="1"/>
</dbReference>
<dbReference type="PRINTS" id="PR00039">
    <property type="entry name" value="HTHLYSR"/>
</dbReference>
<evidence type="ECO:0000313" key="7">
    <source>
        <dbReference type="Proteomes" id="UP000186040"/>
    </source>
</evidence>
<organism evidence="6 7">
    <name type="scientific">Actinokineospora bangkokensis</name>
    <dbReference type="NCBI Taxonomy" id="1193682"/>
    <lineage>
        <taxon>Bacteria</taxon>
        <taxon>Bacillati</taxon>
        <taxon>Actinomycetota</taxon>
        <taxon>Actinomycetes</taxon>
        <taxon>Pseudonocardiales</taxon>
        <taxon>Pseudonocardiaceae</taxon>
        <taxon>Actinokineospora</taxon>
    </lineage>
</organism>
<dbReference type="GO" id="GO:0032993">
    <property type="term" value="C:protein-DNA complex"/>
    <property type="evidence" value="ECO:0007669"/>
    <property type="project" value="TreeGrafter"/>
</dbReference>
<dbReference type="Pfam" id="PF03466">
    <property type="entry name" value="LysR_substrate"/>
    <property type="match status" value="1"/>
</dbReference>
<evidence type="ECO:0000259" key="5">
    <source>
        <dbReference type="PROSITE" id="PS50931"/>
    </source>
</evidence>
<protein>
    <submittedName>
        <fullName evidence="6">LysR family transcriptional regulator</fullName>
    </submittedName>
</protein>
<dbReference type="FunFam" id="1.10.10.10:FF:000001">
    <property type="entry name" value="LysR family transcriptional regulator"/>
    <property type="match status" value="1"/>
</dbReference>
<evidence type="ECO:0000256" key="2">
    <source>
        <dbReference type="ARBA" id="ARBA00023015"/>
    </source>
</evidence>
<dbReference type="PANTHER" id="PTHR30346">
    <property type="entry name" value="TRANSCRIPTIONAL DUAL REGULATOR HCAR-RELATED"/>
    <property type="match status" value="1"/>
</dbReference>
<evidence type="ECO:0000313" key="6">
    <source>
        <dbReference type="EMBL" id="OLR93292.1"/>
    </source>
</evidence>
<dbReference type="STRING" id="1193682.BJP25_17580"/>
<dbReference type="SUPFAM" id="SSF53850">
    <property type="entry name" value="Periplasmic binding protein-like II"/>
    <property type="match status" value="1"/>
</dbReference>
<dbReference type="AlphaFoldDB" id="A0A1Q9LMM6"/>
<dbReference type="EMBL" id="MKQR01000011">
    <property type="protein sequence ID" value="OLR93292.1"/>
    <property type="molecule type" value="Genomic_DNA"/>
</dbReference>
<dbReference type="Pfam" id="PF00126">
    <property type="entry name" value="HTH_1"/>
    <property type="match status" value="1"/>
</dbReference>
<evidence type="ECO:0000256" key="1">
    <source>
        <dbReference type="ARBA" id="ARBA00009437"/>
    </source>
</evidence>
<dbReference type="Gene3D" id="1.10.10.10">
    <property type="entry name" value="Winged helix-like DNA-binding domain superfamily/Winged helix DNA-binding domain"/>
    <property type="match status" value="1"/>
</dbReference>